<evidence type="ECO:0000313" key="2">
    <source>
        <dbReference type="EMBL" id="SPO41790.1"/>
    </source>
</evidence>
<dbReference type="EMBL" id="OOIP01000031">
    <property type="protein sequence ID" value="SPO41790.1"/>
    <property type="molecule type" value="Genomic_DNA"/>
</dbReference>
<sequence>MITGAPHGEASSVPVTKAAKRQGRLTWTDGSRSTVVRNQAGGRARERASRESFGESPLAMPSSILTPSLECEGQDGLGRLNFQPCIGHGPHLAGLADESVDGSIEAAKLPRYGIGRCVSQLRSMQDAAIVAGQQRGAGGRGACRAGTRLAVSHQGFCHTASKRHGRAGTRHKVHRDGLASPLLADLVRALPPSVGTRS</sequence>
<evidence type="ECO:0000256" key="1">
    <source>
        <dbReference type="SAM" id="MobiDB-lite"/>
    </source>
</evidence>
<dbReference type="AlphaFoldDB" id="A0A5C3FBZ1"/>
<reference evidence="2 3" key="1">
    <citation type="submission" date="2018-03" db="EMBL/GenBank/DDBJ databases">
        <authorList>
            <person name="Guldener U."/>
        </authorList>
    </citation>
    <scope>NUCLEOTIDE SEQUENCE [LARGE SCALE GENOMIC DNA]</scope>
    <source>
        <strain evidence="2 3">DAOM196992</strain>
    </source>
</reference>
<feature type="region of interest" description="Disordered" evidence="1">
    <location>
        <begin position="1"/>
        <end position="61"/>
    </location>
</feature>
<keyword evidence="3" id="KW-1185">Reference proteome</keyword>
<protein>
    <submittedName>
        <fullName evidence="2">Uncharacterized protein</fullName>
    </submittedName>
</protein>
<accession>A0A5C3FBZ1</accession>
<dbReference type="Proteomes" id="UP000323386">
    <property type="component" value="Unassembled WGS sequence"/>
</dbReference>
<gene>
    <name evidence="2" type="ORF">PSFLO_07272</name>
</gene>
<name>A0A5C3FBZ1_9BASI</name>
<organism evidence="2 3">
    <name type="scientific">Pseudozyma flocculosa</name>
    <dbReference type="NCBI Taxonomy" id="84751"/>
    <lineage>
        <taxon>Eukaryota</taxon>
        <taxon>Fungi</taxon>
        <taxon>Dikarya</taxon>
        <taxon>Basidiomycota</taxon>
        <taxon>Ustilaginomycotina</taxon>
        <taxon>Ustilaginomycetes</taxon>
        <taxon>Ustilaginales</taxon>
        <taxon>Ustilaginaceae</taxon>
        <taxon>Pseudozyma</taxon>
    </lineage>
</organism>
<proteinExistence type="predicted"/>
<feature type="compositionally biased region" description="Polar residues" evidence="1">
    <location>
        <begin position="28"/>
        <end position="37"/>
    </location>
</feature>
<feature type="compositionally biased region" description="Basic and acidic residues" evidence="1">
    <location>
        <begin position="43"/>
        <end position="53"/>
    </location>
</feature>
<evidence type="ECO:0000313" key="3">
    <source>
        <dbReference type="Proteomes" id="UP000323386"/>
    </source>
</evidence>